<evidence type="ECO:0000313" key="2">
    <source>
        <dbReference type="Proteomes" id="UP000027153"/>
    </source>
</evidence>
<accession>A0A062V134</accession>
<dbReference type="EMBL" id="JMIY01000009">
    <property type="protein sequence ID" value="KCZ70343.1"/>
    <property type="molecule type" value="Genomic_DNA"/>
</dbReference>
<organism evidence="1 2">
    <name type="scientific">Candidatus Methanoperedens nitratireducens</name>
    <dbReference type="NCBI Taxonomy" id="1392998"/>
    <lineage>
        <taxon>Archaea</taxon>
        <taxon>Methanobacteriati</taxon>
        <taxon>Methanobacteriota</taxon>
        <taxon>Stenosarchaea group</taxon>
        <taxon>Methanomicrobia</taxon>
        <taxon>Methanosarcinales</taxon>
        <taxon>ANME-2 cluster</taxon>
        <taxon>Candidatus Methanoperedentaceae</taxon>
        <taxon>Candidatus Methanoperedens</taxon>
    </lineage>
</organism>
<sequence length="38" mass="4269">MISRKKFAALSRTAADYISGVHWQRIRTPTGFDPGYVA</sequence>
<keyword evidence="2" id="KW-1185">Reference proteome</keyword>
<reference evidence="1 2" key="1">
    <citation type="journal article" date="2013" name="Nature">
        <title>Anaerobic oxidation of methane coupled to nitrate reduction in a novel archaeal lineage.</title>
        <authorList>
            <person name="Haroon M.F."/>
            <person name="Hu S."/>
            <person name="Shi Y."/>
            <person name="Imelfort M."/>
            <person name="Keller J."/>
            <person name="Hugenholtz P."/>
            <person name="Yuan Z."/>
            <person name="Tyson G.W."/>
        </authorList>
    </citation>
    <scope>NUCLEOTIDE SEQUENCE [LARGE SCALE GENOMIC DNA]</scope>
    <source>
        <strain evidence="1 2">ANME-2d</strain>
    </source>
</reference>
<evidence type="ECO:0000313" key="1">
    <source>
        <dbReference type="EMBL" id="KCZ70343.1"/>
    </source>
</evidence>
<protein>
    <submittedName>
        <fullName evidence="1">Uncharacterized protein</fullName>
    </submittedName>
</protein>
<name>A0A062V134_9EURY</name>
<dbReference type="Proteomes" id="UP000027153">
    <property type="component" value="Unassembled WGS sequence"/>
</dbReference>
<comment type="caution">
    <text evidence="1">The sequence shown here is derived from an EMBL/GenBank/DDBJ whole genome shotgun (WGS) entry which is preliminary data.</text>
</comment>
<proteinExistence type="predicted"/>
<gene>
    <name evidence="1" type="ORF">ANME2D_03459</name>
</gene>
<dbReference type="AlphaFoldDB" id="A0A062V134"/>